<accession>A0ABM6LXV5</accession>
<evidence type="ECO:0000256" key="1">
    <source>
        <dbReference type="ARBA" id="ARBA00022801"/>
    </source>
</evidence>
<reference evidence="3 4" key="1">
    <citation type="submission" date="2017-06" db="EMBL/GenBank/DDBJ databases">
        <title>Complete genome of Francisella halioticida.</title>
        <authorList>
            <person name="Sjodin A."/>
        </authorList>
    </citation>
    <scope>NUCLEOTIDE SEQUENCE [LARGE SCALE GENOMIC DNA]</scope>
    <source>
        <strain evidence="3 4">DSM 23729</strain>
    </source>
</reference>
<evidence type="ECO:0000259" key="2">
    <source>
        <dbReference type="Pfam" id="PF00144"/>
    </source>
</evidence>
<keyword evidence="4" id="KW-1185">Reference proteome</keyword>
<protein>
    <recommendedName>
        <fullName evidence="2">Beta-lactamase-related domain-containing protein</fullName>
    </recommendedName>
</protein>
<dbReference type="Gene3D" id="3.40.710.10">
    <property type="entry name" value="DD-peptidase/beta-lactamase superfamily"/>
    <property type="match status" value="1"/>
</dbReference>
<name>A0ABM6LXV5_9GAMM</name>
<dbReference type="PANTHER" id="PTHR43283:SF11">
    <property type="entry name" value="BETA-LACTAMASE-RELATED DOMAIN-CONTAINING PROTEIN"/>
    <property type="match status" value="1"/>
</dbReference>
<dbReference type="RefSeq" id="WP_088771994.1">
    <property type="nucleotide sequence ID" value="NZ_CP022132.1"/>
</dbReference>
<sequence length="282" mass="31334">MHNGKTVGQNGFYSQDRATTVDFITGRNDSGNNPNHLVVPREYNPGTENIYSDTDFMLLGVIIENITNMPLNKYVEQEIYQPLGIDLTYNPLNKSISIEQIAQTAIGNWSVDQYGLKFPYNNMCENPIRGNAHDEKVFYSMAGVSGHAGLFGNVEDLEVLVKLLLNEGSYNNVTLFDKETLDLFTSPVGTDDTYGIGWRLAGNDKKMAWMMGDYASNKTYGHTGFTGMVTIIDPKENLGIILLTGKLQSQQLSKGKFASTSDYVTPNYGSIMTIVQEDFQKA</sequence>
<proteinExistence type="predicted"/>
<dbReference type="InterPro" id="IPR012338">
    <property type="entry name" value="Beta-lactam/transpept-like"/>
</dbReference>
<dbReference type="InterPro" id="IPR050789">
    <property type="entry name" value="Diverse_Enzym_Activities"/>
</dbReference>
<dbReference type="InterPro" id="IPR001466">
    <property type="entry name" value="Beta-lactam-related"/>
</dbReference>
<dbReference type="Pfam" id="PF00144">
    <property type="entry name" value="Beta-lactamase"/>
    <property type="match status" value="1"/>
</dbReference>
<feature type="domain" description="Beta-lactamase-related" evidence="2">
    <location>
        <begin position="40"/>
        <end position="249"/>
    </location>
</feature>
<dbReference type="SUPFAM" id="SSF56601">
    <property type="entry name" value="beta-lactamase/transpeptidase-like"/>
    <property type="match status" value="1"/>
</dbReference>
<evidence type="ECO:0000313" key="4">
    <source>
        <dbReference type="Proteomes" id="UP000249910"/>
    </source>
</evidence>
<keyword evidence="1" id="KW-0378">Hydrolase</keyword>
<dbReference type="Proteomes" id="UP000249910">
    <property type="component" value="Chromosome"/>
</dbReference>
<gene>
    <name evidence="3" type="ORF">CDV26_02710</name>
</gene>
<organism evidence="3 4">
    <name type="scientific">Francisella halioticida</name>
    <dbReference type="NCBI Taxonomy" id="549298"/>
    <lineage>
        <taxon>Bacteria</taxon>
        <taxon>Pseudomonadati</taxon>
        <taxon>Pseudomonadota</taxon>
        <taxon>Gammaproteobacteria</taxon>
        <taxon>Thiotrichales</taxon>
        <taxon>Francisellaceae</taxon>
        <taxon>Francisella</taxon>
    </lineage>
</organism>
<dbReference type="EMBL" id="CP022132">
    <property type="protein sequence ID" value="ASG67453.1"/>
    <property type="molecule type" value="Genomic_DNA"/>
</dbReference>
<dbReference type="PANTHER" id="PTHR43283">
    <property type="entry name" value="BETA-LACTAMASE-RELATED"/>
    <property type="match status" value="1"/>
</dbReference>
<evidence type="ECO:0000313" key="3">
    <source>
        <dbReference type="EMBL" id="ASG67453.1"/>
    </source>
</evidence>